<dbReference type="RefSeq" id="YP_009275228.1">
    <property type="nucleotide sequence ID" value="NC_030925.1"/>
</dbReference>
<dbReference type="GeneID" id="28799423"/>
<evidence type="ECO:0000259" key="2">
    <source>
        <dbReference type="Pfam" id="PF24729"/>
    </source>
</evidence>
<dbReference type="InterPro" id="IPR056098">
    <property type="entry name" value="Acb2/Tad1_hairpin"/>
</dbReference>
<name>A0A142F181_9CAUD</name>
<proteinExistence type="predicted"/>
<evidence type="ECO:0000313" key="4">
    <source>
        <dbReference type="Proteomes" id="UP000201588"/>
    </source>
</evidence>
<dbReference type="OrthoDB" id="14283at10239"/>
<feature type="domain" description="Acb2/Tad1 hairpin" evidence="2">
    <location>
        <begin position="41"/>
        <end position="104"/>
    </location>
</feature>
<reference evidence="3 4" key="1">
    <citation type="submission" date="2016-01" db="EMBL/GenBank/DDBJ databases">
        <title>Isolation and characterization of bacteriophages from East Africa Rift Valley soda lakes.</title>
        <authorList>
            <person name="van Zyl L.J."/>
            <person name="Nemavhulani S."/>
            <person name="Cowan D.A."/>
            <person name="Trindade M.I."/>
        </authorList>
    </citation>
    <scope>NUCLEOTIDE SEQUENCE [LARGE SCALE GENOMIC DNA]</scope>
</reference>
<dbReference type="KEGG" id="vg:28799423"/>
<evidence type="ECO:0000256" key="1">
    <source>
        <dbReference type="ARBA" id="ARBA00022741"/>
    </source>
</evidence>
<dbReference type="Pfam" id="PF24729">
    <property type="entry name" value="Acb2_Tad1_hairpin"/>
    <property type="match status" value="1"/>
</dbReference>
<accession>A0A142F181</accession>
<evidence type="ECO:0000313" key="3">
    <source>
        <dbReference type="EMBL" id="AMQ66538.1"/>
    </source>
</evidence>
<dbReference type="Proteomes" id="UP000201588">
    <property type="component" value="Segment"/>
</dbReference>
<sequence length="118" mass="13791">MKKLEYDLLTSKYTEVHHEEGFNFNAPNYFEVRDSQEQLNILAKINFQSGPIKKYGVNGVNNEDLISMVICRLAHFQKSEFACRENEKAIEKLEEALLWLRKRTMGREARGVEGTHQK</sequence>
<protein>
    <recommendedName>
        <fullName evidence="2">Acb2/Tad1 hairpin domain-containing protein</fullName>
    </recommendedName>
</protein>
<organism evidence="3 4">
    <name type="scientific">Bacillus phage Shbh1</name>
    <dbReference type="NCBI Taxonomy" id="1796992"/>
    <lineage>
        <taxon>Viruses</taxon>
        <taxon>Duplodnaviria</taxon>
        <taxon>Heunggongvirae</taxon>
        <taxon>Uroviricota</taxon>
        <taxon>Caudoviricetes</taxon>
        <taxon>Herelleviridae</taxon>
        <taxon>Bastillevirinae</taxon>
        <taxon>Shalavirus</taxon>
        <taxon>Shalavirus Shbh1</taxon>
    </lineage>
</organism>
<keyword evidence="4" id="KW-1185">Reference proteome</keyword>
<keyword evidence="1" id="KW-0547">Nucleotide-binding</keyword>
<dbReference type="EMBL" id="KU640380">
    <property type="protein sequence ID" value="AMQ66538.1"/>
    <property type="molecule type" value="Genomic_DNA"/>
</dbReference>